<feature type="compositionally biased region" description="Acidic residues" evidence="1">
    <location>
        <begin position="55"/>
        <end position="64"/>
    </location>
</feature>
<protein>
    <submittedName>
        <fullName evidence="2">Uncharacterized protein</fullName>
    </submittedName>
</protein>
<evidence type="ECO:0000313" key="2">
    <source>
        <dbReference type="EMBL" id="KAK7068763.1"/>
    </source>
</evidence>
<dbReference type="Proteomes" id="UP001381693">
    <property type="component" value="Unassembled WGS sequence"/>
</dbReference>
<keyword evidence="3" id="KW-1185">Reference proteome</keyword>
<evidence type="ECO:0000256" key="1">
    <source>
        <dbReference type="SAM" id="MobiDB-lite"/>
    </source>
</evidence>
<name>A0AAN8WUR3_HALRR</name>
<dbReference type="AlphaFoldDB" id="A0AAN8WUR3"/>
<reference evidence="2 3" key="1">
    <citation type="submission" date="2023-11" db="EMBL/GenBank/DDBJ databases">
        <title>Halocaridina rubra genome assembly.</title>
        <authorList>
            <person name="Smith C."/>
        </authorList>
    </citation>
    <scope>NUCLEOTIDE SEQUENCE [LARGE SCALE GENOMIC DNA]</scope>
    <source>
        <strain evidence="2">EP-1</strain>
        <tissue evidence="2">Whole</tissue>
    </source>
</reference>
<feature type="region of interest" description="Disordered" evidence="1">
    <location>
        <begin position="112"/>
        <end position="183"/>
    </location>
</feature>
<feature type="compositionally biased region" description="Basic and acidic residues" evidence="1">
    <location>
        <begin position="569"/>
        <end position="584"/>
    </location>
</feature>
<feature type="region of interest" description="Disordered" evidence="1">
    <location>
        <begin position="37"/>
        <end position="64"/>
    </location>
</feature>
<proteinExistence type="predicted"/>
<sequence length="616" mass="68831">MFSWCCECIGLSPGPQKVAPLHNPLKAVHTNLRLRREVSSSMHASDDTNSSDSGSENESDDQQQDEYILREGKPYLKHPMAVPTTVIVQVQPNSEHIHRPDLEKALRVTNDYPPVEDSEDSKSTTSSQPESTSVSGTSSNALNSNSTSRTGSTRTIESFKSLQTSPNGARDIHDRASLPDLTDSLGRKLPFVTLEHSRRRPMKFLSPEEAAKTPIQPPSPPLFSFSSASKVKEYPKTQNAQWLRTGLPSIFSEGDNVKNVGEYYTEGNKIPVKLRSENTLKAIAIYGTRIDTKTNPVWYSFGSLVVALRYLIDSKRMEVDILQVTKLPPGKEESTLDFKIRIAPGHRRGWIKDMTPGTRHDSEITGKTILKAEKLTNRSLIVSAWVDTKKYWPHLALGHAVVPDLGSQNLSSGKWQTFPLFLRQGSKTQDHLGMALIALSCCERNSGSYTFTADVLHVKNVKVQRFGDGAVSSSKAKVQLWVKAFQHTEGTKKKMKMPTTELIRPGYDESKGWEAIYKRHCSASFDIPKEKVNLSSITLEIHGIATHQLSTKEALFGKVKLGPEELFSDENHGIDPENSNEKMKSVSNDPLDPKLTHWGQALRRKAKVEMWHRLQI</sequence>
<feature type="region of interest" description="Disordered" evidence="1">
    <location>
        <begin position="567"/>
        <end position="591"/>
    </location>
</feature>
<gene>
    <name evidence="2" type="ORF">SK128_020378</name>
</gene>
<accession>A0AAN8WUR3</accession>
<evidence type="ECO:0000313" key="3">
    <source>
        <dbReference type="Proteomes" id="UP001381693"/>
    </source>
</evidence>
<comment type="caution">
    <text evidence="2">The sequence shown here is derived from an EMBL/GenBank/DDBJ whole genome shotgun (WGS) entry which is preliminary data.</text>
</comment>
<dbReference type="EMBL" id="JAXCGZ010017131">
    <property type="protein sequence ID" value="KAK7068763.1"/>
    <property type="molecule type" value="Genomic_DNA"/>
</dbReference>
<feature type="compositionally biased region" description="Polar residues" evidence="1">
    <location>
        <begin position="156"/>
        <end position="167"/>
    </location>
</feature>
<organism evidence="2 3">
    <name type="scientific">Halocaridina rubra</name>
    <name type="common">Hawaiian red shrimp</name>
    <dbReference type="NCBI Taxonomy" id="373956"/>
    <lineage>
        <taxon>Eukaryota</taxon>
        <taxon>Metazoa</taxon>
        <taxon>Ecdysozoa</taxon>
        <taxon>Arthropoda</taxon>
        <taxon>Crustacea</taxon>
        <taxon>Multicrustacea</taxon>
        <taxon>Malacostraca</taxon>
        <taxon>Eumalacostraca</taxon>
        <taxon>Eucarida</taxon>
        <taxon>Decapoda</taxon>
        <taxon>Pleocyemata</taxon>
        <taxon>Caridea</taxon>
        <taxon>Atyoidea</taxon>
        <taxon>Atyidae</taxon>
        <taxon>Halocaridina</taxon>
    </lineage>
</organism>
<feature type="compositionally biased region" description="Low complexity" evidence="1">
    <location>
        <begin position="135"/>
        <end position="155"/>
    </location>
</feature>